<sequence length="188" mass="20769">MGMENLRKSLMQEAQAEARKISAEAEKQAEKAIAEAKEKARAIIAGARQAAKESSEAQKAERLSAAQLKARKIVTEAKNRKTEEALAMAWKEFSAIPESKGYEAFMKKAITGAEREFAGKAVVRVREEDMKMAKRLSKGVSPEPARISGGAIVSSPDGKVSVDCSLEAMFEQKKEDIRKTIYLEMFRK</sequence>
<keyword evidence="4" id="KW-1003">Cell membrane</keyword>
<keyword evidence="5" id="KW-0175">Coiled coil</keyword>
<keyword evidence="4" id="KW-0066">ATP synthesis</keyword>
<accession>A0A8T3YK12</accession>
<evidence type="ECO:0000313" key="7">
    <source>
        <dbReference type="Proteomes" id="UP000732298"/>
    </source>
</evidence>
<evidence type="ECO:0000256" key="2">
    <source>
        <dbReference type="ARBA" id="ARBA00022448"/>
    </source>
</evidence>
<dbReference type="GO" id="GO:0042777">
    <property type="term" value="P:proton motive force-driven plasma membrane ATP synthesis"/>
    <property type="evidence" value="ECO:0007669"/>
    <property type="project" value="UniProtKB-UniRule"/>
</dbReference>
<gene>
    <name evidence="4" type="primary">atpE</name>
    <name evidence="6" type="ORF">HY544_03710</name>
</gene>
<dbReference type="Proteomes" id="UP000732298">
    <property type="component" value="Unassembled WGS sequence"/>
</dbReference>
<comment type="caution">
    <text evidence="6">The sequence shown here is derived from an EMBL/GenBank/DDBJ whole genome shotgun (WGS) entry which is preliminary data.</text>
</comment>
<dbReference type="GO" id="GO:0033178">
    <property type="term" value="C:proton-transporting two-sector ATPase complex, catalytic domain"/>
    <property type="evidence" value="ECO:0007669"/>
    <property type="project" value="InterPro"/>
</dbReference>
<comment type="subunit">
    <text evidence="4">Has multiple subunits with at least A(3), B(3), C, D, E, F, H, I and proteolipid K(x).</text>
</comment>
<dbReference type="GO" id="GO:0046961">
    <property type="term" value="F:proton-transporting ATPase activity, rotational mechanism"/>
    <property type="evidence" value="ECO:0007669"/>
    <property type="project" value="InterPro"/>
</dbReference>
<reference evidence="6" key="1">
    <citation type="submission" date="2020-07" db="EMBL/GenBank/DDBJ databases">
        <title>Huge and variable diversity of episymbiotic CPR bacteria and DPANN archaea in groundwater ecosystems.</title>
        <authorList>
            <person name="He C.Y."/>
            <person name="Keren R."/>
            <person name="Whittaker M."/>
            <person name="Farag I.F."/>
            <person name="Doudna J."/>
            <person name="Cate J.H.D."/>
            <person name="Banfield J.F."/>
        </authorList>
    </citation>
    <scope>NUCLEOTIDE SEQUENCE</scope>
    <source>
        <strain evidence="6">NC_groundwater_1296_Ag_S-0.2um_52_80</strain>
    </source>
</reference>
<dbReference type="InterPro" id="IPR002842">
    <property type="entry name" value="ATPase_V1_Esu"/>
</dbReference>
<evidence type="ECO:0000256" key="3">
    <source>
        <dbReference type="ARBA" id="ARBA00023065"/>
    </source>
</evidence>
<dbReference type="GO" id="GO:0005886">
    <property type="term" value="C:plasma membrane"/>
    <property type="evidence" value="ECO:0007669"/>
    <property type="project" value="UniProtKB-SubCell"/>
</dbReference>
<proteinExistence type="inferred from homology"/>
<keyword evidence="4" id="KW-0375">Hydrogen ion transport</keyword>
<keyword evidence="3 4" id="KW-0406">Ion transport</keyword>
<keyword evidence="4" id="KW-0472">Membrane</keyword>
<name>A0A8T3YK12_9ARCH</name>
<dbReference type="InterPro" id="IPR038495">
    <property type="entry name" value="ATPase_E_C"/>
</dbReference>
<dbReference type="EMBL" id="JACQPB010000037">
    <property type="protein sequence ID" value="MBI4210583.1"/>
    <property type="molecule type" value="Genomic_DNA"/>
</dbReference>
<dbReference type="AlphaFoldDB" id="A0A8T3YK12"/>
<organism evidence="6 7">
    <name type="scientific">Candidatus Iainarchaeum sp</name>
    <dbReference type="NCBI Taxonomy" id="3101447"/>
    <lineage>
        <taxon>Archaea</taxon>
        <taxon>Candidatus Iainarchaeota</taxon>
        <taxon>Candidatus Iainarchaeia</taxon>
        <taxon>Candidatus Iainarchaeales</taxon>
        <taxon>Candidatus Iainarchaeaceae</taxon>
        <taxon>Candidatus Iainarchaeum</taxon>
    </lineage>
</organism>
<protein>
    <recommendedName>
        <fullName evidence="4">A-type ATP synthase subunit E</fullName>
    </recommendedName>
</protein>
<evidence type="ECO:0000256" key="1">
    <source>
        <dbReference type="ARBA" id="ARBA00005901"/>
    </source>
</evidence>
<dbReference type="GO" id="GO:0046933">
    <property type="term" value="F:proton-transporting ATP synthase activity, rotational mechanism"/>
    <property type="evidence" value="ECO:0007669"/>
    <property type="project" value="UniProtKB-UniRule"/>
</dbReference>
<dbReference type="Pfam" id="PF01991">
    <property type="entry name" value="vATP-synt_E"/>
    <property type="match status" value="1"/>
</dbReference>
<dbReference type="GO" id="GO:0005524">
    <property type="term" value="F:ATP binding"/>
    <property type="evidence" value="ECO:0007669"/>
    <property type="project" value="UniProtKB-UniRule"/>
</dbReference>
<comment type="function">
    <text evidence="4">Component of the A-type ATP synthase that produces ATP from ADP in the presence of a proton gradient across the membrane.</text>
</comment>
<dbReference type="SUPFAM" id="SSF160527">
    <property type="entry name" value="V-type ATPase subunit E-like"/>
    <property type="match status" value="1"/>
</dbReference>
<dbReference type="Gene3D" id="3.30.2320.30">
    <property type="entry name" value="ATP synthase, E subunit, C-terminal"/>
    <property type="match status" value="1"/>
</dbReference>
<feature type="coiled-coil region" evidence="5">
    <location>
        <begin position="11"/>
        <end position="42"/>
    </location>
</feature>
<evidence type="ECO:0000256" key="5">
    <source>
        <dbReference type="SAM" id="Coils"/>
    </source>
</evidence>
<keyword evidence="2 4" id="KW-0813">Transport</keyword>
<comment type="similarity">
    <text evidence="1 4">Belongs to the V-ATPase E subunit family.</text>
</comment>
<evidence type="ECO:0000313" key="6">
    <source>
        <dbReference type="EMBL" id="MBI4210583.1"/>
    </source>
</evidence>
<comment type="subcellular location">
    <subcellularLocation>
        <location evidence="4">Cell membrane</location>
        <topology evidence="4">Peripheral membrane protein</topology>
    </subcellularLocation>
</comment>
<dbReference type="HAMAP" id="MF_00311">
    <property type="entry name" value="ATP_synth_E_arch"/>
    <property type="match status" value="1"/>
</dbReference>
<evidence type="ECO:0000256" key="4">
    <source>
        <dbReference type="HAMAP-Rule" id="MF_00311"/>
    </source>
</evidence>
<dbReference type="Gene3D" id="1.20.5.620">
    <property type="entry name" value="F1F0 ATP synthase subunit B, membrane domain"/>
    <property type="match status" value="1"/>
</dbReference>